<evidence type="ECO:0000313" key="2">
    <source>
        <dbReference type="Proteomes" id="UP000735302"/>
    </source>
</evidence>
<comment type="caution">
    <text evidence="1">The sequence shown here is derived from an EMBL/GenBank/DDBJ whole genome shotgun (WGS) entry which is preliminary data.</text>
</comment>
<reference evidence="1 2" key="1">
    <citation type="journal article" date="2021" name="Elife">
        <title>Chloroplast acquisition without the gene transfer in kleptoplastic sea slugs, Plakobranchus ocellatus.</title>
        <authorList>
            <person name="Maeda T."/>
            <person name="Takahashi S."/>
            <person name="Yoshida T."/>
            <person name="Shimamura S."/>
            <person name="Takaki Y."/>
            <person name="Nagai Y."/>
            <person name="Toyoda A."/>
            <person name="Suzuki Y."/>
            <person name="Arimoto A."/>
            <person name="Ishii H."/>
            <person name="Satoh N."/>
            <person name="Nishiyama T."/>
            <person name="Hasebe M."/>
            <person name="Maruyama T."/>
            <person name="Minagawa J."/>
            <person name="Obokata J."/>
            <person name="Shigenobu S."/>
        </authorList>
    </citation>
    <scope>NUCLEOTIDE SEQUENCE [LARGE SCALE GENOMIC DNA]</scope>
</reference>
<name>A0AAV4CES5_9GAST</name>
<evidence type="ECO:0000313" key="1">
    <source>
        <dbReference type="EMBL" id="GFO29866.1"/>
    </source>
</evidence>
<protein>
    <submittedName>
        <fullName evidence="1">Uncharacterized protein</fullName>
    </submittedName>
</protein>
<sequence>MVVDSNSREPISEKIRYPLRSRKASVTSIPWRSEQLHVRQPGHIAHKSDLGHFEYRTQCQGAGGGDRTRDRWVSPELRADSLSIVPKRSQTVFERTLLILST</sequence>
<dbReference type="EMBL" id="BLXT01006199">
    <property type="protein sequence ID" value="GFO29866.1"/>
    <property type="molecule type" value="Genomic_DNA"/>
</dbReference>
<dbReference type="Proteomes" id="UP000735302">
    <property type="component" value="Unassembled WGS sequence"/>
</dbReference>
<accession>A0AAV4CES5</accession>
<proteinExistence type="predicted"/>
<gene>
    <name evidence="1" type="ORF">PoB_005637100</name>
</gene>
<keyword evidence="2" id="KW-1185">Reference proteome</keyword>
<organism evidence="1 2">
    <name type="scientific">Plakobranchus ocellatus</name>
    <dbReference type="NCBI Taxonomy" id="259542"/>
    <lineage>
        <taxon>Eukaryota</taxon>
        <taxon>Metazoa</taxon>
        <taxon>Spiralia</taxon>
        <taxon>Lophotrochozoa</taxon>
        <taxon>Mollusca</taxon>
        <taxon>Gastropoda</taxon>
        <taxon>Heterobranchia</taxon>
        <taxon>Euthyneura</taxon>
        <taxon>Panpulmonata</taxon>
        <taxon>Sacoglossa</taxon>
        <taxon>Placobranchoidea</taxon>
        <taxon>Plakobranchidae</taxon>
        <taxon>Plakobranchus</taxon>
    </lineage>
</organism>
<dbReference type="AlphaFoldDB" id="A0AAV4CES5"/>